<protein>
    <recommendedName>
        <fullName evidence="1">Ubiquitin-like domain-containing protein</fullName>
    </recommendedName>
</protein>
<evidence type="ECO:0000259" key="1">
    <source>
        <dbReference type="PROSITE" id="PS50053"/>
    </source>
</evidence>
<dbReference type="PROSITE" id="PS50053">
    <property type="entry name" value="UBIQUITIN_2"/>
    <property type="match status" value="1"/>
</dbReference>
<evidence type="ECO:0000313" key="2">
    <source>
        <dbReference type="EMBL" id="ESU36824.1"/>
    </source>
</evidence>
<name>V6TDT1_GIAIN</name>
<reference evidence="2 3" key="2">
    <citation type="journal article" date="2013" name="Genome Biol. Evol.">
        <title>Genome sequencing of Giardia lamblia genotypes A2 and B isolates (DH and GS) and comparative analysis with the genomes of genotypes A1 and E (WB and Pig).</title>
        <authorList>
            <person name="Adam R.D."/>
            <person name="Dahlstrom E.W."/>
            <person name="Martens C.A."/>
            <person name="Bruno D.P."/>
            <person name="Barbian K.D."/>
            <person name="Ricklefs S.M."/>
            <person name="Hernandez M.M."/>
            <person name="Narla N.P."/>
            <person name="Patel R.B."/>
            <person name="Porcella S.F."/>
            <person name="Nash T.E."/>
        </authorList>
    </citation>
    <scope>NUCLEOTIDE SEQUENCE [LARGE SCALE GENOMIC DNA]</scope>
    <source>
        <strain evidence="2 3">DH</strain>
    </source>
</reference>
<feature type="domain" description="Ubiquitin-like" evidence="1">
    <location>
        <begin position="21"/>
        <end position="102"/>
    </location>
</feature>
<dbReference type="VEuPathDB" id="GiardiaDB:GL50803_00107659"/>
<organism evidence="2 3">
    <name type="scientific">Giardia intestinalis</name>
    <name type="common">Giardia lamblia</name>
    <dbReference type="NCBI Taxonomy" id="5741"/>
    <lineage>
        <taxon>Eukaryota</taxon>
        <taxon>Metamonada</taxon>
        <taxon>Diplomonadida</taxon>
        <taxon>Hexamitidae</taxon>
        <taxon>Giardiinae</taxon>
        <taxon>Giardia</taxon>
    </lineage>
</organism>
<comment type="caution">
    <text evidence="2">The sequence shown here is derived from an EMBL/GenBank/DDBJ whole genome shotgun (WGS) entry which is preliminary data.</text>
</comment>
<dbReference type="SUPFAM" id="SSF54236">
    <property type="entry name" value="Ubiquitin-like"/>
    <property type="match status" value="1"/>
</dbReference>
<evidence type="ECO:0000313" key="3">
    <source>
        <dbReference type="Proteomes" id="UP000018320"/>
    </source>
</evidence>
<proteinExistence type="predicted"/>
<dbReference type="Proteomes" id="UP000018320">
    <property type="component" value="Unassembled WGS sequence"/>
</dbReference>
<dbReference type="VEuPathDB" id="GiardiaDB:DHA2_152132"/>
<dbReference type="InterPro" id="IPR029071">
    <property type="entry name" value="Ubiquitin-like_domsf"/>
</dbReference>
<dbReference type="EMBL" id="AHGT01000038">
    <property type="protein sequence ID" value="ESU36824.1"/>
    <property type="molecule type" value="Genomic_DNA"/>
</dbReference>
<gene>
    <name evidence="2" type="ORF">DHA2_152132</name>
</gene>
<feature type="non-terminal residue" evidence="2">
    <location>
        <position position="1"/>
    </location>
</feature>
<reference evidence="3" key="1">
    <citation type="submission" date="2012-02" db="EMBL/GenBank/DDBJ databases">
        <title>Genome sequencing of Giardia lamblia Genotypes A2 and B isolates (DH and GS) and comparative analysis with the genomes of Genotypes A1 and E (WB and Pig).</title>
        <authorList>
            <person name="Adam R."/>
            <person name="Dahlstrom E."/>
            <person name="Martens C."/>
            <person name="Bruno D."/>
            <person name="Barbian K."/>
            <person name="Porcella S.F."/>
            <person name="Nash T."/>
        </authorList>
    </citation>
    <scope>NUCLEOTIDE SEQUENCE</scope>
    <source>
        <strain evidence="3">DH</strain>
    </source>
</reference>
<dbReference type="InterPro" id="IPR000626">
    <property type="entry name" value="Ubiquitin-like_dom"/>
</dbReference>
<accession>V6TDT1</accession>
<sequence>VRALKFKMTRPTLELHIKLGMTIFDTTFNRCKVAHAKDVIVQAHLDDKIETLRERALSSLSVSVTHGDLHFQGCPLDPQQTVAEARLSNGDRLYLFYSVPRGLE</sequence>
<dbReference type="AlphaFoldDB" id="V6TDT1"/>
<dbReference type="Gene3D" id="3.10.20.90">
    <property type="entry name" value="Phosphatidylinositol 3-kinase Catalytic Subunit, Chain A, domain 1"/>
    <property type="match status" value="1"/>
</dbReference>